<keyword evidence="1" id="KW-0812">Transmembrane</keyword>
<organism evidence="2">
    <name type="scientific">bioreactor metagenome</name>
    <dbReference type="NCBI Taxonomy" id="1076179"/>
    <lineage>
        <taxon>unclassified sequences</taxon>
        <taxon>metagenomes</taxon>
        <taxon>ecological metagenomes</taxon>
    </lineage>
</organism>
<keyword evidence="1" id="KW-1133">Transmembrane helix</keyword>
<evidence type="ECO:0000313" key="2">
    <source>
        <dbReference type="EMBL" id="MPM48905.1"/>
    </source>
</evidence>
<evidence type="ECO:0008006" key="3">
    <source>
        <dbReference type="Google" id="ProtNLM"/>
    </source>
</evidence>
<name>A0A645A6U9_9ZZZZ</name>
<proteinExistence type="predicted"/>
<protein>
    <recommendedName>
        <fullName evidence="3">Bacterial Pleckstrin homology domain-containing protein</fullName>
    </recommendedName>
</protein>
<accession>A0A645A6U9</accession>
<keyword evidence="1" id="KW-0472">Membrane</keyword>
<gene>
    <name evidence="2" type="ORF">SDC9_95632</name>
</gene>
<evidence type="ECO:0000256" key="1">
    <source>
        <dbReference type="SAM" id="Phobius"/>
    </source>
</evidence>
<feature type="transmembrane region" description="Helical" evidence="1">
    <location>
        <begin position="30"/>
        <end position="47"/>
    </location>
</feature>
<sequence>MHAGMLLITVFCVFSLMGFFNFSAGSEEKYIPLLVLLVYFGAMRSFFSVRFLVTPNSVVAVFPPFRYSIPFSDIRSVETVNDLPLYMGWGIQGRRLVFAGKHAKAVEIRKDRGFFRTIILVSENSDEFRREVEIAAGYSSGYQFF</sequence>
<feature type="transmembrane region" description="Helical" evidence="1">
    <location>
        <begin position="5"/>
        <end position="24"/>
    </location>
</feature>
<reference evidence="2" key="1">
    <citation type="submission" date="2019-08" db="EMBL/GenBank/DDBJ databases">
        <authorList>
            <person name="Kucharzyk K."/>
            <person name="Murdoch R.W."/>
            <person name="Higgins S."/>
            <person name="Loffler F."/>
        </authorList>
    </citation>
    <scope>NUCLEOTIDE SEQUENCE</scope>
</reference>
<dbReference type="EMBL" id="VSSQ01012302">
    <property type="protein sequence ID" value="MPM48905.1"/>
    <property type="molecule type" value="Genomic_DNA"/>
</dbReference>
<comment type="caution">
    <text evidence="2">The sequence shown here is derived from an EMBL/GenBank/DDBJ whole genome shotgun (WGS) entry which is preliminary data.</text>
</comment>
<dbReference type="AlphaFoldDB" id="A0A645A6U9"/>